<evidence type="ECO:0000259" key="2">
    <source>
        <dbReference type="Pfam" id="PF01425"/>
    </source>
</evidence>
<comment type="caution">
    <text evidence="3">The sequence shown here is derived from an EMBL/GenBank/DDBJ whole genome shotgun (WGS) entry which is preliminary data.</text>
</comment>
<evidence type="ECO:0000313" key="3">
    <source>
        <dbReference type="EMBL" id="NEV00509.1"/>
    </source>
</evidence>
<name>A0A6P1BQA6_9BRAD</name>
<evidence type="ECO:0000313" key="4">
    <source>
        <dbReference type="Proteomes" id="UP000468531"/>
    </source>
</evidence>
<protein>
    <submittedName>
        <fullName evidence="3">Amidase</fullName>
        <ecNumber evidence="3">3.5.1.4</ecNumber>
    </submittedName>
</protein>
<dbReference type="Pfam" id="PF01425">
    <property type="entry name" value="Amidase"/>
    <property type="match status" value="1"/>
</dbReference>
<sequence>MSAQNAPLRDAASRLRGSDDIALLSATDLIEHYRAGTLSPVEATQAVLDRIGRLDRHVNAFALLDADAARVSARESEVRWRRGEPLGPVDGVPVALKDLILAKGWPTLRGSRAIDPAQDWNEDSPATARLREQGAVLLGKTTTSEFGWKGLGDSPLTGVTRNPWNIAHTPGGSSCGSAAGAALNFGPLHVATDGGGSTRLPAAHSGVFGFKPTFGRVPVYPPSQNGTLFHVTPMTRSVRDAALLLDVIGRPDLRDWTALPPAEISWQAELDQGVRGLRIAFSPKLGYAQIDPQIEKIVTEAANALAGLGAIVEQVDPGIEDPIDLFQTFWFAGAAKLLASFDPTRRALVEQGLQAVAEKGRAIDAVTYLQAVDRREALGRHFNRFHQDWDLLLTPTTAYPASAIDASEADLVVRPIRSPFTYPFNLTQQPAASVPAGLTEAGLPVGLQIIGAKFADTTVLRAARAFERAKPFPRPLDPS</sequence>
<dbReference type="Gene3D" id="3.90.1300.10">
    <property type="entry name" value="Amidase signature (AS) domain"/>
    <property type="match status" value="1"/>
</dbReference>
<keyword evidence="3" id="KW-0378">Hydrolase</keyword>
<dbReference type="InterPro" id="IPR000120">
    <property type="entry name" value="Amidase"/>
</dbReference>
<dbReference type="PANTHER" id="PTHR11895">
    <property type="entry name" value="TRANSAMIDASE"/>
    <property type="match status" value="1"/>
</dbReference>
<dbReference type="GO" id="GO:0004040">
    <property type="term" value="F:amidase activity"/>
    <property type="evidence" value="ECO:0007669"/>
    <property type="project" value="UniProtKB-EC"/>
</dbReference>
<feature type="domain" description="Amidase" evidence="2">
    <location>
        <begin position="42"/>
        <end position="460"/>
    </location>
</feature>
<dbReference type="EMBL" id="VKHP01000182">
    <property type="protein sequence ID" value="NEV00509.1"/>
    <property type="molecule type" value="Genomic_DNA"/>
</dbReference>
<keyword evidence="4" id="KW-1185">Reference proteome</keyword>
<comment type="similarity">
    <text evidence="1">Belongs to the amidase family.</text>
</comment>
<dbReference type="InterPro" id="IPR023631">
    <property type="entry name" value="Amidase_dom"/>
</dbReference>
<dbReference type="SUPFAM" id="SSF75304">
    <property type="entry name" value="Amidase signature (AS) enzymes"/>
    <property type="match status" value="1"/>
</dbReference>
<dbReference type="PANTHER" id="PTHR11895:SF7">
    <property type="entry name" value="GLUTAMYL-TRNA(GLN) AMIDOTRANSFERASE SUBUNIT A, MITOCHONDRIAL"/>
    <property type="match status" value="1"/>
</dbReference>
<dbReference type="AlphaFoldDB" id="A0A6P1BQA6"/>
<organism evidence="3 4">
    <name type="scientific">Bradyrhizobium uaiense</name>
    <dbReference type="NCBI Taxonomy" id="2594946"/>
    <lineage>
        <taxon>Bacteria</taxon>
        <taxon>Pseudomonadati</taxon>
        <taxon>Pseudomonadota</taxon>
        <taxon>Alphaproteobacteria</taxon>
        <taxon>Hyphomicrobiales</taxon>
        <taxon>Nitrobacteraceae</taxon>
        <taxon>Bradyrhizobium</taxon>
    </lineage>
</organism>
<dbReference type="NCBIfam" id="NF004815">
    <property type="entry name" value="PRK06169.1"/>
    <property type="match status" value="1"/>
</dbReference>
<dbReference type="Proteomes" id="UP000468531">
    <property type="component" value="Unassembled WGS sequence"/>
</dbReference>
<proteinExistence type="inferred from homology"/>
<dbReference type="EC" id="3.5.1.4" evidence="3"/>
<accession>A0A6P1BQA6</accession>
<dbReference type="InterPro" id="IPR036928">
    <property type="entry name" value="AS_sf"/>
</dbReference>
<gene>
    <name evidence="3" type="ORF">FNJ47_33040</name>
</gene>
<dbReference type="RefSeq" id="WP_163160069.1">
    <property type="nucleotide sequence ID" value="NZ_VKHP01000182.1"/>
</dbReference>
<evidence type="ECO:0000256" key="1">
    <source>
        <dbReference type="ARBA" id="ARBA00009199"/>
    </source>
</evidence>
<reference evidence="3 4" key="1">
    <citation type="journal article" date="2020" name="Arch. Microbiol.">
        <title>Bradyrhizobium uaiense sp. nov., a new highly efficient cowpea symbiont.</title>
        <authorList>
            <person name="Cabral Michel D."/>
            <person name="Azarias Guimaraes A."/>
            <person name="Martins da Costa E."/>
            <person name="Soares de Carvalho T."/>
            <person name="Balsanelli E."/>
            <person name="Willems A."/>
            <person name="Maltempi de Souza E."/>
            <person name="de Souza Moreira F.M."/>
        </authorList>
    </citation>
    <scope>NUCLEOTIDE SEQUENCE [LARGE SCALE GENOMIC DNA]</scope>
    <source>
        <strain evidence="3 4">UFLA 03-164</strain>
    </source>
</reference>